<dbReference type="Gene3D" id="3.90.550.10">
    <property type="entry name" value="Spore Coat Polysaccharide Biosynthesis Protein SpsA, Chain A"/>
    <property type="match status" value="1"/>
</dbReference>
<name>A0A7C8RCC6_ORBOL</name>
<comment type="similarity">
    <text evidence="4">Belongs to the glycosyltransferase 2 family.</text>
</comment>
<dbReference type="PANTHER" id="PTHR12726:SF0">
    <property type="entry name" value="CERAMIDE GLUCOSYLTRANSFERASE"/>
    <property type="match status" value="1"/>
</dbReference>
<accession>A0A7C8RCC6</accession>
<evidence type="ECO:0000256" key="13">
    <source>
        <dbReference type="ARBA" id="ARBA00031543"/>
    </source>
</evidence>
<keyword evidence="7" id="KW-0328">Glycosyltransferase</keyword>
<dbReference type="UniPathway" id="UPA00222"/>
<dbReference type="PANTHER" id="PTHR12726">
    <property type="entry name" value="CERAMIDE GLUCOSYLTRANSFERASE"/>
    <property type="match status" value="1"/>
</dbReference>
<evidence type="ECO:0000256" key="6">
    <source>
        <dbReference type="ARBA" id="ARBA00019988"/>
    </source>
</evidence>
<evidence type="ECO:0000256" key="7">
    <source>
        <dbReference type="ARBA" id="ARBA00022676"/>
    </source>
</evidence>
<comment type="pathway">
    <text evidence="3">Sphingolipid metabolism.</text>
</comment>
<dbReference type="SUPFAM" id="SSF53448">
    <property type="entry name" value="Nucleotide-diphospho-sugar transferases"/>
    <property type="match status" value="1"/>
</dbReference>
<keyword evidence="10 15" id="KW-1133">Transmembrane helix</keyword>
<evidence type="ECO:0000256" key="2">
    <source>
        <dbReference type="ARBA" id="ARBA00004760"/>
    </source>
</evidence>
<organism evidence="16 17">
    <name type="scientific">Orbilia oligospora</name>
    <name type="common">Nematode-trapping fungus</name>
    <name type="synonym">Arthrobotrys oligospora</name>
    <dbReference type="NCBI Taxonomy" id="2813651"/>
    <lineage>
        <taxon>Eukaryota</taxon>
        <taxon>Fungi</taxon>
        <taxon>Dikarya</taxon>
        <taxon>Ascomycota</taxon>
        <taxon>Pezizomycotina</taxon>
        <taxon>Orbiliomycetes</taxon>
        <taxon>Orbiliales</taxon>
        <taxon>Orbiliaceae</taxon>
        <taxon>Orbilia</taxon>
    </lineage>
</organism>
<reference evidence="16 17" key="1">
    <citation type="submission" date="2020-01" db="EMBL/GenBank/DDBJ databases">
        <authorList>
            <person name="Palmer J.M."/>
        </authorList>
    </citation>
    <scope>NUCLEOTIDE SEQUENCE [LARGE SCALE GENOMIC DNA]</scope>
    <source>
        <strain evidence="16 17">TWF970</strain>
    </source>
</reference>
<dbReference type="InterPro" id="IPR029044">
    <property type="entry name" value="Nucleotide-diphossugar_trans"/>
</dbReference>
<evidence type="ECO:0000256" key="1">
    <source>
        <dbReference type="ARBA" id="ARBA00004141"/>
    </source>
</evidence>
<dbReference type="AlphaFoldDB" id="A0A7C8RCC6"/>
<evidence type="ECO:0000256" key="4">
    <source>
        <dbReference type="ARBA" id="ARBA00006739"/>
    </source>
</evidence>
<evidence type="ECO:0000313" key="16">
    <source>
        <dbReference type="EMBL" id="KAF3277359.1"/>
    </source>
</evidence>
<dbReference type="Pfam" id="PF13506">
    <property type="entry name" value="Glyco_transf_21"/>
    <property type="match status" value="1"/>
</dbReference>
<evidence type="ECO:0000256" key="9">
    <source>
        <dbReference type="ARBA" id="ARBA00022692"/>
    </source>
</evidence>
<feature type="transmembrane region" description="Helical" evidence="15">
    <location>
        <begin position="359"/>
        <end position="380"/>
    </location>
</feature>
<dbReference type="EC" id="2.4.1.80" evidence="5"/>
<protein>
    <recommendedName>
        <fullName evidence="6">Ceramide glucosyltransferase</fullName>
        <ecNumber evidence="5">2.4.1.80</ecNumber>
    </recommendedName>
    <alternativeName>
        <fullName evidence="13">Glucosylceramide synthase</fullName>
    </alternativeName>
    <alternativeName>
        <fullName evidence="14">UDP-glucose ceramide glucosyltransferase</fullName>
    </alternativeName>
    <alternativeName>
        <fullName evidence="12">UDP-glucose:N-acylsphingosine D-glucosyltransferase</fullName>
    </alternativeName>
</protein>
<evidence type="ECO:0000313" key="17">
    <source>
        <dbReference type="Proteomes" id="UP000474640"/>
    </source>
</evidence>
<dbReference type="GO" id="GO:0006679">
    <property type="term" value="P:glucosylceramide biosynthetic process"/>
    <property type="evidence" value="ECO:0007669"/>
    <property type="project" value="TreeGrafter"/>
</dbReference>
<dbReference type="GO" id="GO:0016020">
    <property type="term" value="C:membrane"/>
    <property type="evidence" value="ECO:0007669"/>
    <property type="project" value="UniProtKB-SubCell"/>
</dbReference>
<proteinExistence type="inferred from homology"/>
<comment type="pathway">
    <text evidence="2">Lipid metabolism; sphingolipid metabolism.</text>
</comment>
<dbReference type="InterPro" id="IPR025993">
    <property type="entry name" value="Ceramide_glucosylTrfase"/>
</dbReference>
<dbReference type="GO" id="GO:0008120">
    <property type="term" value="F:ceramide glucosyltransferase activity"/>
    <property type="evidence" value="ECO:0007669"/>
    <property type="project" value="UniProtKB-EC"/>
</dbReference>
<dbReference type="OrthoDB" id="1483400at2759"/>
<evidence type="ECO:0000256" key="11">
    <source>
        <dbReference type="ARBA" id="ARBA00023136"/>
    </source>
</evidence>
<dbReference type="Proteomes" id="UP000474640">
    <property type="component" value="Unassembled WGS sequence"/>
</dbReference>
<keyword evidence="8" id="KW-0808">Transferase</keyword>
<keyword evidence="9 15" id="KW-0812">Transmembrane</keyword>
<evidence type="ECO:0000256" key="5">
    <source>
        <dbReference type="ARBA" id="ARBA00012699"/>
    </source>
</evidence>
<comment type="subcellular location">
    <subcellularLocation>
        <location evidence="1">Membrane</location>
        <topology evidence="1">Multi-pass membrane protein</topology>
    </subcellularLocation>
</comment>
<evidence type="ECO:0000256" key="14">
    <source>
        <dbReference type="ARBA" id="ARBA00032575"/>
    </source>
</evidence>
<dbReference type="EMBL" id="JAABOJ010000029">
    <property type="protein sequence ID" value="KAF3277358.1"/>
    <property type="molecule type" value="Genomic_DNA"/>
</dbReference>
<sequence>MMGDQQGEAFSYADLIAQISAVVAVVWYVVIWLIGILGHVRIRTGVTRKLVPGSPRAEAVSATLDQSKAPGVTVIRPIKSPGKFQTEPHLIECLLTTVRQRYPRFELILTVADVDDPAIPGIHQLIRDHPDQDVSLIIGDEKIGINPKINNLVRGWRKAKYDIIWIVDCNVWLDHGAMGRTVDVLLGHPWDKEPHKPSRRPAKVVHHLPICVNTTGTDEALIPWTGRFDRLGCALEEAFLSSSHAKFYVGINTVAIAPCMIGKSNMFRKSHLMELCPKTPYSEGGIACFSTKLCEDHLIAEHLWKYSVKDDIKYNNENNTSTGLIKHQLLNEPCFQPMNDMSLYEYWTRRSRWLTVRKFSVLGAALVEPGTECFLGSYLGGVGLKYLDLLPVGWTVGQFWLASVAAWCLSDWFLYQDIHRYATVDKEDPNCPVWLKIGRKRSIFTWFLQWFGREALALPIWFNGMLRGDVNWRGNEFSVTASGVRQGTL</sequence>
<evidence type="ECO:0000256" key="15">
    <source>
        <dbReference type="SAM" id="Phobius"/>
    </source>
</evidence>
<evidence type="ECO:0000256" key="12">
    <source>
        <dbReference type="ARBA" id="ARBA00031017"/>
    </source>
</evidence>
<feature type="transmembrane region" description="Helical" evidence="15">
    <location>
        <begin position="15"/>
        <end position="40"/>
    </location>
</feature>
<comment type="caution">
    <text evidence="16">The sequence shown here is derived from an EMBL/GenBank/DDBJ whole genome shotgun (WGS) entry which is preliminary data.</text>
</comment>
<evidence type="ECO:0000256" key="8">
    <source>
        <dbReference type="ARBA" id="ARBA00022679"/>
    </source>
</evidence>
<keyword evidence="11 15" id="KW-0472">Membrane</keyword>
<dbReference type="EMBL" id="JAABOJ010000029">
    <property type="protein sequence ID" value="KAF3277359.1"/>
    <property type="molecule type" value="Genomic_DNA"/>
</dbReference>
<evidence type="ECO:0000256" key="3">
    <source>
        <dbReference type="ARBA" id="ARBA00004991"/>
    </source>
</evidence>
<gene>
    <name evidence="16" type="ORF">TWF970_005279</name>
</gene>
<feature type="transmembrane region" description="Helical" evidence="15">
    <location>
        <begin position="392"/>
        <end position="414"/>
    </location>
</feature>
<evidence type="ECO:0000256" key="10">
    <source>
        <dbReference type="ARBA" id="ARBA00022989"/>
    </source>
</evidence>